<proteinExistence type="predicted"/>
<dbReference type="PANTHER" id="PTHR48100:SF33">
    <property type="entry name" value="PEPTIDASE S54 RHOMBOID DOMAIN-CONTAINING PROTEIN"/>
    <property type="match status" value="1"/>
</dbReference>
<dbReference type="OrthoDB" id="496981at2759"/>
<dbReference type="EMBL" id="JAGRRH010000023">
    <property type="protein sequence ID" value="KAG7344192.1"/>
    <property type="molecule type" value="Genomic_DNA"/>
</dbReference>
<accession>A0A9K3KI70</accession>
<keyword evidence="3" id="KW-1185">Reference proteome</keyword>
<dbReference type="AlphaFoldDB" id="A0A9K3KI70"/>
<comment type="caution">
    <text evidence="2">The sequence shown here is derived from an EMBL/GenBank/DDBJ whole genome shotgun (WGS) entry which is preliminary data.</text>
</comment>
<dbReference type="InterPro" id="IPR050275">
    <property type="entry name" value="PGM_Phosphatase"/>
</dbReference>
<keyword evidence="1" id="KW-0472">Membrane</keyword>
<evidence type="ECO:0000313" key="3">
    <source>
        <dbReference type="Proteomes" id="UP000693970"/>
    </source>
</evidence>
<protein>
    <submittedName>
        <fullName evidence="2">Histidine phosphatase superfamily branch 1 protein</fullName>
    </submittedName>
</protein>
<name>A0A9K3KI70_9STRA</name>
<organism evidence="2 3">
    <name type="scientific">Nitzschia inconspicua</name>
    <dbReference type="NCBI Taxonomy" id="303405"/>
    <lineage>
        <taxon>Eukaryota</taxon>
        <taxon>Sar</taxon>
        <taxon>Stramenopiles</taxon>
        <taxon>Ochrophyta</taxon>
        <taxon>Bacillariophyta</taxon>
        <taxon>Bacillariophyceae</taxon>
        <taxon>Bacillariophycidae</taxon>
        <taxon>Bacillariales</taxon>
        <taxon>Bacillariaceae</taxon>
        <taxon>Nitzschia</taxon>
    </lineage>
</organism>
<evidence type="ECO:0000313" key="2">
    <source>
        <dbReference type="EMBL" id="KAG7344192.1"/>
    </source>
</evidence>
<gene>
    <name evidence="2" type="ORF">IV203_022200</name>
</gene>
<dbReference type="PANTHER" id="PTHR48100">
    <property type="entry name" value="BROAD-SPECIFICITY PHOSPHATASE YOR283W-RELATED"/>
    <property type="match status" value="1"/>
</dbReference>
<keyword evidence="1" id="KW-0812">Transmembrane</keyword>
<evidence type="ECO:0000256" key="1">
    <source>
        <dbReference type="SAM" id="Phobius"/>
    </source>
</evidence>
<dbReference type="GO" id="GO:0016791">
    <property type="term" value="F:phosphatase activity"/>
    <property type="evidence" value="ECO:0007669"/>
    <property type="project" value="TreeGrafter"/>
</dbReference>
<feature type="transmembrane region" description="Helical" evidence="1">
    <location>
        <begin position="105"/>
        <end position="128"/>
    </location>
</feature>
<reference evidence="2" key="2">
    <citation type="submission" date="2021-04" db="EMBL/GenBank/DDBJ databases">
        <authorList>
            <person name="Podell S."/>
        </authorList>
    </citation>
    <scope>NUCLEOTIDE SEQUENCE</scope>
    <source>
        <strain evidence="2">Hildebrandi</strain>
    </source>
</reference>
<keyword evidence="1" id="KW-1133">Transmembrane helix</keyword>
<sequence>MNRYIILFSSFLRPAVILVCAMLLFNLPTLIYKIGMFLRGILYLAFCNDKSWKKPQDPILVVGPMLAKEKETGDSTNLERKTIYFVRHGESTWNDTFNKGSHRSAAVFAIGFIPGLIKALLFELYLILSGKLDSWFYDSPASNLGLSQVKDLASFMKQAKTKDDTIAQHIAILKASPDAPPSKIICSSLRRAVTTMAGGFKDRLSRRPSEKVLIVPALQEISRNPDALSITPAHTQIQASWIDKTSELTNFQATYINQVDMSLHDGNKPLGSNGLKRMRDFCQFVFSPSCPEDFVVAGGHSIWFRSFFKTFLPYGENHPGKNKKIINCGIVALTLIKATRPSGQATYMIDPNSVEVIYGGFH</sequence>
<dbReference type="GO" id="GO:0005829">
    <property type="term" value="C:cytosol"/>
    <property type="evidence" value="ECO:0007669"/>
    <property type="project" value="TreeGrafter"/>
</dbReference>
<dbReference type="Proteomes" id="UP000693970">
    <property type="component" value="Unassembled WGS sequence"/>
</dbReference>
<reference evidence="2" key="1">
    <citation type="journal article" date="2021" name="Sci. Rep.">
        <title>Diploid genomic architecture of Nitzschia inconspicua, an elite biomass production diatom.</title>
        <authorList>
            <person name="Oliver A."/>
            <person name="Podell S."/>
            <person name="Pinowska A."/>
            <person name="Traller J.C."/>
            <person name="Smith S.R."/>
            <person name="McClure R."/>
            <person name="Beliaev A."/>
            <person name="Bohutskyi P."/>
            <person name="Hill E.A."/>
            <person name="Rabines A."/>
            <person name="Zheng H."/>
            <person name="Allen L.Z."/>
            <person name="Kuo A."/>
            <person name="Grigoriev I.V."/>
            <person name="Allen A.E."/>
            <person name="Hazlebeck D."/>
            <person name="Allen E.E."/>
        </authorList>
    </citation>
    <scope>NUCLEOTIDE SEQUENCE</scope>
    <source>
        <strain evidence="2">Hildebrandi</strain>
    </source>
</reference>